<dbReference type="PANTHER" id="PTHR43649:SF32">
    <property type="entry name" value="SUGAR BINDING SECRETED PROTEIN"/>
    <property type="match status" value="1"/>
</dbReference>
<evidence type="ECO:0000313" key="2">
    <source>
        <dbReference type="EMBL" id="MQY13902.1"/>
    </source>
</evidence>
<dbReference type="Gene3D" id="3.40.190.10">
    <property type="entry name" value="Periplasmic binding protein-like II"/>
    <property type="match status" value="1"/>
</dbReference>
<comment type="caution">
    <text evidence="2">The sequence shown here is derived from an EMBL/GenBank/DDBJ whole genome shotgun (WGS) entry which is preliminary data.</text>
</comment>
<accession>A0A7K0CLK9</accession>
<dbReference type="InterPro" id="IPR006059">
    <property type="entry name" value="SBP"/>
</dbReference>
<keyword evidence="3" id="KW-1185">Reference proteome</keyword>
<protein>
    <submittedName>
        <fullName evidence="2">Putative arabinose-binding protein</fullName>
    </submittedName>
</protein>
<organism evidence="2 3">
    <name type="scientific">Streptomyces smaragdinus</name>
    <dbReference type="NCBI Taxonomy" id="2585196"/>
    <lineage>
        <taxon>Bacteria</taxon>
        <taxon>Bacillati</taxon>
        <taxon>Actinomycetota</taxon>
        <taxon>Actinomycetes</taxon>
        <taxon>Kitasatosporales</taxon>
        <taxon>Streptomycetaceae</taxon>
        <taxon>Streptomyces</taxon>
    </lineage>
</organism>
<sequence length="442" mass="46916">MRSYRTTRRAAAIAVTAALAAGLLAGCASDDGDDSAKDTGGDSSGKTTLNVGLFGVFGYQEAGLYAEYEKLHPNIKIKQTTVERNENYYPALLTHLSAGSGLSDIQGIEIANIAEITSTQADKFMDLSKVEGASKDNFFPWKAAQGSTKDGKLIGLGTDIGPMALCYRKDLFEAAGLPTDRDKVAELWKGDWKKWVDAGNQYKAKAPKGTAWTDGAAGVFNAAISSSATRYVDDSGNYIYKDNPDVRAAFDLAADAAANGLTAKTGEPFTEPWNQAIANGKFATISCPAWMLGTLKDKGGDKAKGKWDIAVPPKGGNWGGSFLGVPEAGKNKEEAAKLAAWLTAPEQQAKLFAKQGSFPSSPQAAAMPEIKTAKNDYFPEVPYGEIFSATAADIPVQVIGAKDQTVQENFVRSGLLLVEQGKQDKDGAWDAAIKAIDNALDQ</sequence>
<dbReference type="Pfam" id="PF13416">
    <property type="entry name" value="SBP_bac_8"/>
    <property type="match status" value="1"/>
</dbReference>
<dbReference type="AlphaFoldDB" id="A0A7K0CLK9"/>
<gene>
    <name evidence="2" type="primary">araN</name>
    <name evidence="2" type="ORF">SRB5_40590</name>
</gene>
<dbReference type="EMBL" id="WEGJ01000016">
    <property type="protein sequence ID" value="MQY13902.1"/>
    <property type="molecule type" value="Genomic_DNA"/>
</dbReference>
<dbReference type="RefSeq" id="WP_323378193.1">
    <property type="nucleotide sequence ID" value="NZ_WEGJ01000016.1"/>
</dbReference>
<proteinExistence type="predicted"/>
<feature type="chain" id="PRO_5038831833" evidence="1">
    <location>
        <begin position="21"/>
        <end position="442"/>
    </location>
</feature>
<evidence type="ECO:0000256" key="1">
    <source>
        <dbReference type="SAM" id="SignalP"/>
    </source>
</evidence>
<dbReference type="PROSITE" id="PS51257">
    <property type="entry name" value="PROKAR_LIPOPROTEIN"/>
    <property type="match status" value="1"/>
</dbReference>
<reference evidence="2 3" key="1">
    <citation type="submission" date="2019-10" db="EMBL/GenBank/DDBJ databases">
        <title>Streptomyces smaragdinus sp. nov. and Streptomyces fabii sp. nov., isolated from the gut of fungus growing-termite Macrotermes natalensis.</title>
        <authorList>
            <person name="Schwitalla J."/>
            <person name="Benndorf R."/>
            <person name="Martin K."/>
            <person name="De Beer W."/>
            <person name="Kaster A.-K."/>
            <person name="Vollmers J."/>
            <person name="Poulsen M."/>
            <person name="Beemelmanns C."/>
        </authorList>
    </citation>
    <scope>NUCLEOTIDE SEQUENCE [LARGE SCALE GENOMIC DNA]</scope>
    <source>
        <strain evidence="2 3">RB5</strain>
    </source>
</reference>
<evidence type="ECO:0000313" key="3">
    <source>
        <dbReference type="Proteomes" id="UP000466345"/>
    </source>
</evidence>
<keyword evidence="1" id="KW-0732">Signal</keyword>
<dbReference type="SUPFAM" id="SSF53850">
    <property type="entry name" value="Periplasmic binding protein-like II"/>
    <property type="match status" value="1"/>
</dbReference>
<feature type="signal peptide" evidence="1">
    <location>
        <begin position="1"/>
        <end position="20"/>
    </location>
</feature>
<dbReference type="Proteomes" id="UP000466345">
    <property type="component" value="Unassembled WGS sequence"/>
</dbReference>
<name>A0A7K0CLK9_9ACTN</name>
<dbReference type="InterPro" id="IPR050490">
    <property type="entry name" value="Bact_solute-bd_prot1"/>
</dbReference>
<dbReference type="PANTHER" id="PTHR43649">
    <property type="entry name" value="ARABINOSE-BINDING PROTEIN-RELATED"/>
    <property type="match status" value="1"/>
</dbReference>